<dbReference type="RefSeq" id="WP_273595924.1">
    <property type="nucleotide sequence ID" value="NZ_JAQQXS010000005.1"/>
</dbReference>
<dbReference type="InterPro" id="IPR007837">
    <property type="entry name" value="DinB"/>
</dbReference>
<evidence type="ECO:0000256" key="1">
    <source>
        <dbReference type="ARBA" id="ARBA00008635"/>
    </source>
</evidence>
<dbReference type="Pfam" id="PF05163">
    <property type="entry name" value="DinB"/>
    <property type="match status" value="1"/>
</dbReference>
<gene>
    <name evidence="3" type="ORF">PRZ01_06315</name>
</gene>
<proteinExistence type="inferred from homology"/>
<dbReference type="PANTHER" id="PTHR37302">
    <property type="entry name" value="SLR1116 PROTEIN"/>
    <property type="match status" value="1"/>
</dbReference>
<dbReference type="Proteomes" id="UP001219862">
    <property type="component" value="Unassembled WGS sequence"/>
</dbReference>
<comment type="similarity">
    <text evidence="1">Belongs to the DinB family.</text>
</comment>
<dbReference type="InterPro" id="IPR034660">
    <property type="entry name" value="DinB/YfiT-like"/>
</dbReference>
<sequence>MNTLQSLFAQKSWSNNELFNLLATVTSEQHAAAVHTATRTLNHIYVVDRIFQAHLLGEQHGYMATNTDETPELGQLQFSVAQTDAWFVRYASTVTGGQLSESIAFRFTDGDAGTMTREEILVHVITHGSYHRGNVGQMLKAISIAPPRDLYTKFLHASEPARRRA</sequence>
<reference evidence="3 4" key="1">
    <citation type="submission" date="2022-10" db="EMBL/GenBank/DDBJ databases">
        <title>paucibacter sp. hw8 Genome sequencing.</title>
        <authorList>
            <person name="Park S."/>
        </authorList>
    </citation>
    <scope>NUCLEOTIDE SEQUENCE [LARGE SCALE GENOMIC DNA]</scope>
    <source>
        <strain evidence="4">hw8</strain>
    </source>
</reference>
<dbReference type="EMBL" id="JAQQXS010000005">
    <property type="protein sequence ID" value="MDC8784800.1"/>
    <property type="molecule type" value="Genomic_DNA"/>
</dbReference>
<keyword evidence="4" id="KW-1185">Reference proteome</keyword>
<name>A0ABT5KPF5_9BURK</name>
<accession>A0ABT5KPF5</accession>
<dbReference type="PANTHER" id="PTHR37302:SF1">
    <property type="entry name" value="PROTEIN DINB"/>
    <property type="match status" value="1"/>
</dbReference>
<keyword evidence="2" id="KW-0479">Metal-binding</keyword>
<protein>
    <submittedName>
        <fullName evidence="3">DinB family protein</fullName>
    </submittedName>
</protein>
<dbReference type="SUPFAM" id="SSF109854">
    <property type="entry name" value="DinB/YfiT-like putative metalloenzymes"/>
    <property type="match status" value="1"/>
</dbReference>
<organism evidence="3 4">
    <name type="scientific">Roseateles koreensis</name>
    <dbReference type="NCBI Taxonomy" id="2987526"/>
    <lineage>
        <taxon>Bacteria</taxon>
        <taxon>Pseudomonadati</taxon>
        <taxon>Pseudomonadota</taxon>
        <taxon>Betaproteobacteria</taxon>
        <taxon>Burkholderiales</taxon>
        <taxon>Sphaerotilaceae</taxon>
        <taxon>Roseateles</taxon>
    </lineage>
</organism>
<evidence type="ECO:0000313" key="4">
    <source>
        <dbReference type="Proteomes" id="UP001219862"/>
    </source>
</evidence>
<dbReference type="Gene3D" id="1.20.120.450">
    <property type="entry name" value="dinb family like domain"/>
    <property type="match status" value="1"/>
</dbReference>
<evidence type="ECO:0000256" key="2">
    <source>
        <dbReference type="ARBA" id="ARBA00022723"/>
    </source>
</evidence>
<evidence type="ECO:0000313" key="3">
    <source>
        <dbReference type="EMBL" id="MDC8784800.1"/>
    </source>
</evidence>
<comment type="caution">
    <text evidence="3">The sequence shown here is derived from an EMBL/GenBank/DDBJ whole genome shotgun (WGS) entry which is preliminary data.</text>
</comment>